<name>A0A0D2ZTY7_BRAOL</name>
<dbReference type="InterPro" id="IPR036397">
    <property type="entry name" value="RNaseH_sf"/>
</dbReference>
<keyword evidence="6" id="KW-1185">Reference proteome</keyword>
<keyword evidence="2" id="KW-0560">Oxidoreductase</keyword>
<dbReference type="Gramene" id="Bo01160s020.1">
    <property type="protein sequence ID" value="Bo01160s020.1"/>
    <property type="gene ID" value="Bo01160s020"/>
</dbReference>
<dbReference type="AlphaFoldDB" id="A0A0D2ZTY7"/>
<dbReference type="InterPro" id="IPR010945">
    <property type="entry name" value="Malate_DH_type2"/>
</dbReference>
<protein>
    <recommendedName>
        <fullName evidence="4">RNase H type-1 domain-containing protein</fullName>
    </recommendedName>
</protein>
<evidence type="ECO:0000313" key="5">
    <source>
        <dbReference type="EnsemblPlants" id="Bo01160s020.1"/>
    </source>
</evidence>
<dbReference type="GO" id="GO:0003676">
    <property type="term" value="F:nucleic acid binding"/>
    <property type="evidence" value="ECO:0007669"/>
    <property type="project" value="InterPro"/>
</dbReference>
<dbReference type="EnsemblPlants" id="Bo01160s020.1">
    <property type="protein sequence ID" value="Bo01160s020.1"/>
    <property type="gene ID" value="Bo01160s020"/>
</dbReference>
<proteinExistence type="inferred from homology"/>
<dbReference type="HOGENOM" id="CLU_513265_0_0_1"/>
<sequence length="531" mass="57600">MLFSDAAWNSSSLAGGLGWVCTDSRGTLCFEGSDNGRYIVSALAAEALALRSGLSKAMSVGIKDVVYFSDSKSLIDLNTGNKSVIALRGIQPSPLHHNFSNYHYTPPPLLHLLTPLQSIFRRASPLPLPAQLLPQISRRCDVSSACGRCFSLRLLDISFSTYQAQDLSTYGSCSQPSPSLESSLAVSLESSLAVVSLLRRSRLAFVRFDSSDRPPFGSSTVGEEERSQRKVQPDEGCVLSSPKSTMTTLSYTDVDCNLGALAGRAEGFGRFAVGGLHGDLCVVTSLMMDLDLSSKEVGGKSRYGFSNPLCLGARSLSLSLHSSVTVLTFTVCVCAIMAMSELSTPKTTSPFLRSSSQLRISSKLHLSNQFRHLLLPPPLHTTSISKSLALFSQNSQAPVAVQENGSVKTKKECYGVFYLTSDLKAVIFTFSLFQLGGDLIMEEDDQYRSLRCCRHDFKQPSLQSSVLGPNQPIALKLLGSERSIQALKGVAMELEDSLFPLLREVDIGTYPYEVFQDVDWALLIGAKPRGP</sequence>
<dbReference type="STRING" id="109376.A0A0D2ZTY7"/>
<dbReference type="InterPro" id="IPR036291">
    <property type="entry name" value="NAD(P)-bd_dom_sf"/>
</dbReference>
<dbReference type="Gene3D" id="3.30.420.10">
    <property type="entry name" value="Ribonuclease H-like superfamily/Ribonuclease H"/>
    <property type="match status" value="1"/>
</dbReference>
<dbReference type="Pfam" id="PF13456">
    <property type="entry name" value="RVT_3"/>
    <property type="match status" value="1"/>
</dbReference>
<evidence type="ECO:0000313" key="6">
    <source>
        <dbReference type="Proteomes" id="UP000032141"/>
    </source>
</evidence>
<evidence type="ECO:0000256" key="1">
    <source>
        <dbReference type="ARBA" id="ARBA00009613"/>
    </source>
</evidence>
<feature type="region of interest" description="Disordered" evidence="3">
    <location>
        <begin position="214"/>
        <end position="241"/>
    </location>
</feature>
<dbReference type="GO" id="GO:0016615">
    <property type="term" value="F:malate dehydrogenase activity"/>
    <property type="evidence" value="ECO:0007669"/>
    <property type="project" value="InterPro"/>
</dbReference>
<dbReference type="GO" id="GO:0006108">
    <property type="term" value="P:malate metabolic process"/>
    <property type="evidence" value="ECO:0007669"/>
    <property type="project" value="InterPro"/>
</dbReference>
<dbReference type="SUPFAM" id="SSF51735">
    <property type="entry name" value="NAD(P)-binding Rossmann-fold domains"/>
    <property type="match status" value="1"/>
</dbReference>
<dbReference type="Gene3D" id="3.40.50.720">
    <property type="entry name" value="NAD(P)-binding Rossmann-like Domain"/>
    <property type="match status" value="1"/>
</dbReference>
<dbReference type="PANTHER" id="PTHR23382">
    <property type="entry name" value="MALATE DEHYDROGENASE"/>
    <property type="match status" value="1"/>
</dbReference>
<dbReference type="SUPFAM" id="SSF53098">
    <property type="entry name" value="Ribonuclease H-like"/>
    <property type="match status" value="1"/>
</dbReference>
<dbReference type="InterPro" id="IPR012337">
    <property type="entry name" value="RNaseH-like_sf"/>
</dbReference>
<feature type="domain" description="RNase H type-1" evidence="4">
    <location>
        <begin position="4"/>
        <end position="82"/>
    </location>
</feature>
<evidence type="ECO:0000256" key="3">
    <source>
        <dbReference type="SAM" id="MobiDB-lite"/>
    </source>
</evidence>
<reference evidence="5" key="1">
    <citation type="journal article" date="2014" name="Genome Biol.">
        <title>Transcriptome and methylome profiling reveals relics of genome dominance in the mesopolyploid Brassica oleracea.</title>
        <authorList>
            <person name="Parkin I.A."/>
            <person name="Koh C."/>
            <person name="Tang H."/>
            <person name="Robinson S.J."/>
            <person name="Kagale S."/>
            <person name="Clarke W.E."/>
            <person name="Town C.D."/>
            <person name="Nixon J."/>
            <person name="Krishnakumar V."/>
            <person name="Bidwell S.L."/>
            <person name="Denoeud F."/>
            <person name="Belcram H."/>
            <person name="Links M.G."/>
            <person name="Just J."/>
            <person name="Clarke C."/>
            <person name="Bender T."/>
            <person name="Huebert T."/>
            <person name="Mason A.S."/>
            <person name="Pires J.C."/>
            <person name="Barker G."/>
            <person name="Moore J."/>
            <person name="Walley P.G."/>
            <person name="Manoli S."/>
            <person name="Batley J."/>
            <person name="Edwards D."/>
            <person name="Nelson M.N."/>
            <person name="Wang X."/>
            <person name="Paterson A.H."/>
            <person name="King G."/>
            <person name="Bancroft I."/>
            <person name="Chalhoub B."/>
            <person name="Sharpe A.G."/>
        </authorList>
    </citation>
    <scope>NUCLEOTIDE SEQUENCE [LARGE SCALE GENOMIC DNA]</scope>
    <source>
        <strain evidence="5">cv. TO1000</strain>
    </source>
</reference>
<accession>A0A0D2ZTY7</accession>
<dbReference type="eggNOG" id="KOG1075">
    <property type="taxonomic scope" value="Eukaryota"/>
</dbReference>
<dbReference type="eggNOG" id="KOG1496">
    <property type="taxonomic scope" value="Eukaryota"/>
</dbReference>
<dbReference type="GO" id="GO:0004523">
    <property type="term" value="F:RNA-DNA hybrid ribonuclease activity"/>
    <property type="evidence" value="ECO:0007669"/>
    <property type="project" value="InterPro"/>
</dbReference>
<feature type="compositionally biased region" description="Basic and acidic residues" evidence="3">
    <location>
        <begin position="223"/>
        <end position="233"/>
    </location>
</feature>
<dbReference type="InterPro" id="IPR002156">
    <property type="entry name" value="RNaseH_domain"/>
</dbReference>
<organism evidence="5 6">
    <name type="scientific">Brassica oleracea var. oleracea</name>
    <dbReference type="NCBI Taxonomy" id="109376"/>
    <lineage>
        <taxon>Eukaryota</taxon>
        <taxon>Viridiplantae</taxon>
        <taxon>Streptophyta</taxon>
        <taxon>Embryophyta</taxon>
        <taxon>Tracheophyta</taxon>
        <taxon>Spermatophyta</taxon>
        <taxon>Magnoliopsida</taxon>
        <taxon>eudicotyledons</taxon>
        <taxon>Gunneridae</taxon>
        <taxon>Pentapetalae</taxon>
        <taxon>rosids</taxon>
        <taxon>malvids</taxon>
        <taxon>Brassicales</taxon>
        <taxon>Brassicaceae</taxon>
        <taxon>Brassiceae</taxon>
        <taxon>Brassica</taxon>
    </lineage>
</organism>
<evidence type="ECO:0000259" key="4">
    <source>
        <dbReference type="Pfam" id="PF13456"/>
    </source>
</evidence>
<reference evidence="5" key="2">
    <citation type="submission" date="2015-06" db="UniProtKB">
        <authorList>
            <consortium name="EnsemblPlants"/>
        </authorList>
    </citation>
    <scope>IDENTIFICATION</scope>
</reference>
<dbReference type="Proteomes" id="UP000032141">
    <property type="component" value="Unassembled WGS sequence"/>
</dbReference>
<comment type="similarity">
    <text evidence="1">Belongs to the LDH/MDH superfamily. MDH type 2 family.</text>
</comment>
<evidence type="ECO:0000256" key="2">
    <source>
        <dbReference type="ARBA" id="ARBA00023002"/>
    </source>
</evidence>